<sequence length="364" mass="41515">MDAIVALAAVTEILLRTLDGIAGDAGKAPELREKAMYVSAAFRKHRNVTRLMAQVTALNRDEELIHPSHRIHGATEAAETRVGRYGNFLQAIMTDHNIKPSVADIEGHPIQLINSLDPEIEHVLKDNDLFRFHQALLRAEKKANDDLAKATKDFGYHWVFRVGLKEYYLTKTIVEKVNFIRPDYRGDAYRAHTQACCYDVMERRVRLNDAEKQLIVRLMGCQPADAHRFWAWLERHRVGYRAMKACIALLNNLQWIRILRDALRNGVRLLDKRDNGVAHLAAYYYTASCQEDTRSDASSDVYDLQPSELFSRCFLSSELVWDTGTAGAYRQWLRISSVPVFSGAVPVPLLTYNGTFYRPLVPQP</sequence>
<evidence type="ECO:0008006" key="3">
    <source>
        <dbReference type="Google" id="ProtNLM"/>
    </source>
</evidence>
<dbReference type="RefSeq" id="XP_025395012.1">
    <property type="nucleotide sequence ID" value="XM_025546931.1"/>
</dbReference>
<comment type="caution">
    <text evidence="1">The sequence shown here is derived from an EMBL/GenBank/DDBJ whole genome shotgun (WGS) entry which is preliminary data.</text>
</comment>
<name>A0A317V0K4_9EURO</name>
<dbReference type="STRING" id="1448321.A0A317V0K4"/>
<dbReference type="OrthoDB" id="4397787at2759"/>
<reference evidence="1 2" key="1">
    <citation type="submission" date="2016-12" db="EMBL/GenBank/DDBJ databases">
        <title>The genomes of Aspergillus section Nigri reveals drivers in fungal speciation.</title>
        <authorList>
            <consortium name="DOE Joint Genome Institute"/>
            <person name="Vesth T.C."/>
            <person name="Nybo J."/>
            <person name="Theobald S."/>
            <person name="Brandl J."/>
            <person name="Frisvad J.C."/>
            <person name="Nielsen K.F."/>
            <person name="Lyhne E.K."/>
            <person name="Kogle M.E."/>
            <person name="Kuo A."/>
            <person name="Riley R."/>
            <person name="Clum A."/>
            <person name="Nolan M."/>
            <person name="Lipzen A."/>
            <person name="Salamov A."/>
            <person name="Henrissat B."/>
            <person name="Wiebenga A."/>
            <person name="De Vries R.P."/>
            <person name="Grigoriev I.V."/>
            <person name="Mortensen U.H."/>
            <person name="Andersen M.R."/>
            <person name="Baker S.E."/>
        </authorList>
    </citation>
    <scope>NUCLEOTIDE SEQUENCE [LARGE SCALE GENOMIC DNA]</scope>
    <source>
        <strain evidence="1 2">CBS 117.55</strain>
    </source>
</reference>
<gene>
    <name evidence="1" type="ORF">BO70DRAFT_400540</name>
</gene>
<evidence type="ECO:0000313" key="1">
    <source>
        <dbReference type="EMBL" id="PWY67506.1"/>
    </source>
</evidence>
<organism evidence="1 2">
    <name type="scientific">Aspergillus heteromorphus CBS 117.55</name>
    <dbReference type="NCBI Taxonomy" id="1448321"/>
    <lineage>
        <taxon>Eukaryota</taxon>
        <taxon>Fungi</taxon>
        <taxon>Dikarya</taxon>
        <taxon>Ascomycota</taxon>
        <taxon>Pezizomycotina</taxon>
        <taxon>Eurotiomycetes</taxon>
        <taxon>Eurotiomycetidae</taxon>
        <taxon>Eurotiales</taxon>
        <taxon>Aspergillaceae</taxon>
        <taxon>Aspergillus</taxon>
        <taxon>Aspergillus subgen. Circumdati</taxon>
    </lineage>
</organism>
<dbReference type="GeneID" id="37069168"/>
<dbReference type="EMBL" id="MSFL01000040">
    <property type="protein sequence ID" value="PWY67506.1"/>
    <property type="molecule type" value="Genomic_DNA"/>
</dbReference>
<keyword evidence="2" id="KW-1185">Reference proteome</keyword>
<dbReference type="VEuPathDB" id="FungiDB:BO70DRAFT_400540"/>
<accession>A0A317V0K4</accession>
<proteinExistence type="predicted"/>
<dbReference type="AlphaFoldDB" id="A0A317V0K4"/>
<evidence type="ECO:0000313" key="2">
    <source>
        <dbReference type="Proteomes" id="UP000247233"/>
    </source>
</evidence>
<dbReference type="Proteomes" id="UP000247233">
    <property type="component" value="Unassembled WGS sequence"/>
</dbReference>
<protein>
    <recommendedName>
        <fullName evidence="3">Mating locus protein</fullName>
    </recommendedName>
</protein>